<protein>
    <recommendedName>
        <fullName evidence="4">Farnesyl diphosphate synthase</fullName>
        <ecNumber evidence="3">2.5.1.10</ecNumber>
    </recommendedName>
    <alternativeName>
        <fullName evidence="10">(2E,6E)-farnesyl diphosphate synthase</fullName>
    </alternativeName>
    <alternativeName>
        <fullName evidence="9">Geranyltranstransferase</fullName>
    </alternativeName>
</protein>
<evidence type="ECO:0000256" key="12">
    <source>
        <dbReference type="RuleBase" id="RU004466"/>
    </source>
</evidence>
<comment type="similarity">
    <text evidence="2 12">Belongs to the FPP/GGPP synthase family.</text>
</comment>
<dbReference type="GO" id="GO:0046872">
    <property type="term" value="F:metal ion binding"/>
    <property type="evidence" value="ECO:0007669"/>
    <property type="project" value="UniProtKB-KW"/>
</dbReference>
<evidence type="ECO:0000256" key="2">
    <source>
        <dbReference type="ARBA" id="ARBA00006706"/>
    </source>
</evidence>
<evidence type="ECO:0000256" key="5">
    <source>
        <dbReference type="ARBA" id="ARBA00022679"/>
    </source>
</evidence>
<evidence type="ECO:0000256" key="7">
    <source>
        <dbReference type="ARBA" id="ARBA00022842"/>
    </source>
</evidence>
<dbReference type="SFLD" id="SFLDG01017">
    <property type="entry name" value="Polyprenyl_Transferase_Like"/>
    <property type="match status" value="1"/>
</dbReference>
<dbReference type="EMBL" id="CP121694">
    <property type="protein sequence ID" value="WRO23072.1"/>
    <property type="molecule type" value="Genomic_DNA"/>
</dbReference>
<keyword evidence="6" id="KW-0479">Metal-binding</keyword>
<gene>
    <name evidence="13" type="ORF">MFMK1_002919</name>
</gene>
<dbReference type="Pfam" id="PF00348">
    <property type="entry name" value="polyprenyl_synt"/>
    <property type="match status" value="1"/>
</dbReference>
<dbReference type="InterPro" id="IPR033749">
    <property type="entry name" value="Polyprenyl_synt_CS"/>
</dbReference>
<dbReference type="Gene3D" id="1.10.600.10">
    <property type="entry name" value="Farnesyl Diphosphate Synthase"/>
    <property type="match status" value="1"/>
</dbReference>
<dbReference type="KEGG" id="dbc:MFMK1_002919"/>
<dbReference type="PROSITE" id="PS00444">
    <property type="entry name" value="POLYPRENYL_SYNTHASE_2"/>
    <property type="match status" value="1"/>
</dbReference>
<reference evidence="13 14" key="1">
    <citation type="submission" date="2023-04" db="EMBL/GenBank/DDBJ databases">
        <authorList>
            <person name="Hsu D."/>
        </authorList>
    </citation>
    <scope>NUCLEOTIDE SEQUENCE [LARGE SCALE GENOMIC DNA]</scope>
    <source>
        <strain evidence="13 14">MK1</strain>
    </source>
</reference>
<keyword evidence="14" id="KW-1185">Reference proteome</keyword>
<evidence type="ECO:0000256" key="1">
    <source>
        <dbReference type="ARBA" id="ARBA00001946"/>
    </source>
</evidence>
<dbReference type="Proteomes" id="UP001329915">
    <property type="component" value="Chromosome"/>
</dbReference>
<dbReference type="FunFam" id="1.10.600.10:FF:000001">
    <property type="entry name" value="Geranylgeranyl diphosphate synthase"/>
    <property type="match status" value="1"/>
</dbReference>
<comment type="cofactor">
    <cofactor evidence="1">
        <name>Mg(2+)</name>
        <dbReference type="ChEBI" id="CHEBI:18420"/>
    </cofactor>
</comment>
<dbReference type="CDD" id="cd00685">
    <property type="entry name" value="Trans_IPPS_HT"/>
    <property type="match status" value="1"/>
</dbReference>
<sequence length="296" mass="32018">MRLNEYLSERQKLINEELDRYLPGEEEFPNILHKAMRHSVFAGGKRIRPILVMAGAESVGKDKELVLPTACAFEFIHTYSLIHDDLPAMDDDDLRRGQPTCHKVYGEAVAILAGDALLTRAFEVISANLSVPGVSAAAVARVVSIAAQGSGCAGMVGGQVADMEAEGKPADKDNMVYIHNHKTGALFRAALCAGAVLAGAGDSEVAALDKYGQYFGLAFQITDDILDVEGEAKILGKPVGSDEKNAKATYPALYGLEMSYRMAEENVAKAVDSLRHFTVKAEPLRQLARFLLTRSY</sequence>
<evidence type="ECO:0000256" key="10">
    <source>
        <dbReference type="ARBA" id="ARBA00032873"/>
    </source>
</evidence>
<name>A0AAU0URQ6_9FIRM</name>
<dbReference type="SUPFAM" id="SSF48576">
    <property type="entry name" value="Terpenoid synthases"/>
    <property type="match status" value="1"/>
</dbReference>
<evidence type="ECO:0000256" key="3">
    <source>
        <dbReference type="ARBA" id="ARBA00012439"/>
    </source>
</evidence>
<dbReference type="GO" id="GO:0016114">
    <property type="term" value="P:terpenoid biosynthetic process"/>
    <property type="evidence" value="ECO:0007669"/>
    <property type="project" value="UniProtKB-ARBA"/>
</dbReference>
<keyword evidence="5 12" id="KW-0808">Transferase</keyword>
<dbReference type="AlphaFoldDB" id="A0AAU0URQ6"/>
<accession>A0AAU0URQ6</accession>
<evidence type="ECO:0000256" key="4">
    <source>
        <dbReference type="ARBA" id="ARBA00015100"/>
    </source>
</evidence>
<proteinExistence type="inferred from homology"/>
<dbReference type="PANTHER" id="PTHR43281:SF1">
    <property type="entry name" value="FARNESYL DIPHOSPHATE SYNTHASE"/>
    <property type="match status" value="1"/>
</dbReference>
<dbReference type="InterPro" id="IPR000092">
    <property type="entry name" value="Polyprenyl_synt"/>
</dbReference>
<organism evidence="13 14">
    <name type="scientific">Metallumcola ferriviriculae</name>
    <dbReference type="NCBI Taxonomy" id="3039180"/>
    <lineage>
        <taxon>Bacteria</taxon>
        <taxon>Bacillati</taxon>
        <taxon>Bacillota</taxon>
        <taxon>Clostridia</taxon>
        <taxon>Neomoorellales</taxon>
        <taxon>Desulfitibacteraceae</taxon>
        <taxon>Metallumcola</taxon>
    </lineage>
</organism>
<evidence type="ECO:0000313" key="14">
    <source>
        <dbReference type="Proteomes" id="UP001329915"/>
    </source>
</evidence>
<evidence type="ECO:0000256" key="8">
    <source>
        <dbReference type="ARBA" id="ARBA00023229"/>
    </source>
</evidence>
<evidence type="ECO:0000256" key="9">
    <source>
        <dbReference type="ARBA" id="ARBA00032380"/>
    </source>
</evidence>
<evidence type="ECO:0000256" key="6">
    <source>
        <dbReference type="ARBA" id="ARBA00022723"/>
    </source>
</evidence>
<dbReference type="SFLD" id="SFLDS00005">
    <property type="entry name" value="Isoprenoid_Synthase_Type_I"/>
    <property type="match status" value="1"/>
</dbReference>
<dbReference type="RefSeq" id="WP_366922459.1">
    <property type="nucleotide sequence ID" value="NZ_CP121694.1"/>
</dbReference>
<dbReference type="InterPro" id="IPR008949">
    <property type="entry name" value="Isoprenoid_synthase_dom_sf"/>
</dbReference>
<comment type="catalytic activity">
    <reaction evidence="11">
        <text>isopentenyl diphosphate + (2E)-geranyl diphosphate = (2E,6E)-farnesyl diphosphate + diphosphate</text>
        <dbReference type="Rhea" id="RHEA:19361"/>
        <dbReference type="ChEBI" id="CHEBI:33019"/>
        <dbReference type="ChEBI" id="CHEBI:58057"/>
        <dbReference type="ChEBI" id="CHEBI:128769"/>
        <dbReference type="ChEBI" id="CHEBI:175763"/>
        <dbReference type="EC" id="2.5.1.10"/>
    </reaction>
</comment>
<evidence type="ECO:0000313" key="13">
    <source>
        <dbReference type="EMBL" id="WRO23072.1"/>
    </source>
</evidence>
<evidence type="ECO:0000256" key="11">
    <source>
        <dbReference type="ARBA" id="ARBA00049399"/>
    </source>
</evidence>
<dbReference type="InterPro" id="IPR053378">
    <property type="entry name" value="Prenyl_diphosphate_synthase"/>
</dbReference>
<keyword evidence="8" id="KW-0414">Isoprene biosynthesis</keyword>
<dbReference type="PANTHER" id="PTHR43281">
    <property type="entry name" value="FARNESYL DIPHOSPHATE SYNTHASE"/>
    <property type="match status" value="1"/>
</dbReference>
<dbReference type="EC" id="2.5.1.10" evidence="3"/>
<dbReference type="NCBIfam" id="NF045485">
    <property type="entry name" value="FPPsyn"/>
    <property type="match status" value="1"/>
</dbReference>
<keyword evidence="7" id="KW-0460">Magnesium</keyword>
<dbReference type="PROSITE" id="PS00723">
    <property type="entry name" value="POLYPRENYL_SYNTHASE_1"/>
    <property type="match status" value="1"/>
</dbReference>
<dbReference type="GO" id="GO:0005737">
    <property type="term" value="C:cytoplasm"/>
    <property type="evidence" value="ECO:0007669"/>
    <property type="project" value="UniProtKB-ARBA"/>
</dbReference>
<dbReference type="GO" id="GO:0004337">
    <property type="term" value="F:(2E,6E)-farnesyl diphosphate synthase activity"/>
    <property type="evidence" value="ECO:0007669"/>
    <property type="project" value="UniProtKB-EC"/>
</dbReference>